<feature type="transmembrane region" description="Helical" evidence="6">
    <location>
        <begin position="151"/>
        <end position="174"/>
    </location>
</feature>
<name>A0A0V8GKF4_9BACL</name>
<evidence type="ECO:0000256" key="5">
    <source>
        <dbReference type="ARBA" id="ARBA00023136"/>
    </source>
</evidence>
<evidence type="ECO:0000313" key="9">
    <source>
        <dbReference type="EMBL" id="KTR26576.1"/>
    </source>
</evidence>
<evidence type="ECO:0000313" key="11">
    <source>
        <dbReference type="Proteomes" id="UP000053797"/>
    </source>
</evidence>
<dbReference type="PIRSF" id="PIRSF006483">
    <property type="entry name" value="Membrane_protein_YitT"/>
    <property type="match status" value="1"/>
</dbReference>
<keyword evidence="4 6" id="KW-1133">Transmembrane helix</keyword>
<dbReference type="EMBL" id="LNQL01000001">
    <property type="protein sequence ID" value="KSU50729.1"/>
    <property type="molecule type" value="Genomic_DNA"/>
</dbReference>
<keyword evidence="2" id="KW-1003">Cell membrane</keyword>
<dbReference type="Proteomes" id="UP000053797">
    <property type="component" value="Unassembled WGS sequence"/>
</dbReference>
<dbReference type="EMBL" id="JBAWKY010000001">
    <property type="protein sequence ID" value="MEI4461255.1"/>
    <property type="molecule type" value="Genomic_DNA"/>
</dbReference>
<dbReference type="CDD" id="cd16380">
    <property type="entry name" value="YitT_C"/>
    <property type="match status" value="1"/>
</dbReference>
<comment type="subcellular location">
    <subcellularLocation>
        <location evidence="1">Cell membrane</location>
        <topology evidence="1">Multi-pass membrane protein</topology>
    </subcellularLocation>
</comment>
<evidence type="ECO:0000313" key="10">
    <source>
        <dbReference type="EMBL" id="MEI4461255.1"/>
    </source>
</evidence>
<sequence>MAPPFQFPIRIQNIFWILIGSFIFAFGIYHFNVQNELAEGGFTGITLILKGLFGWSPSITNLVLNVPLFFVSYKILGRTTFVYTLIGTFSFSFWYGLIAKYSPLVIDLRDDMVLAALFAGVFIGVGLGIIFNNGGTTGGVDIIARLTKRYFGWSIGRTFLVFDFFVIVASLTYLDYKQAMYTLLAVYVGARVIDWMQEGTYAGKAAMIISDHRTEIADGIHATMNRGTTRLIAKGGYSGRDLEVLYVVVARNEINRLKTLVKSVDQHAFITLHDVYEVTGEGFTFDENRVPIKET</sequence>
<evidence type="ECO:0000256" key="4">
    <source>
        <dbReference type="ARBA" id="ARBA00022989"/>
    </source>
</evidence>
<evidence type="ECO:0000256" key="1">
    <source>
        <dbReference type="ARBA" id="ARBA00004651"/>
    </source>
</evidence>
<proteinExistence type="predicted"/>
<dbReference type="InterPro" id="IPR003740">
    <property type="entry name" value="YitT"/>
</dbReference>
<evidence type="ECO:0000313" key="13">
    <source>
        <dbReference type="Proteomes" id="UP001387110"/>
    </source>
</evidence>
<protein>
    <submittedName>
        <fullName evidence="9">Membrane protein</fullName>
    </submittedName>
    <submittedName>
        <fullName evidence="10">YitT family protein</fullName>
    </submittedName>
</protein>
<accession>A0A0V8GKF4</accession>
<dbReference type="Pfam" id="PF10035">
    <property type="entry name" value="DUF2179"/>
    <property type="match status" value="1"/>
</dbReference>
<comment type="caution">
    <text evidence="8">The sequence shown here is derived from an EMBL/GenBank/DDBJ whole genome shotgun (WGS) entry which is preliminary data.</text>
</comment>
<dbReference type="InterPro" id="IPR051461">
    <property type="entry name" value="UPF0750_membrane"/>
</dbReference>
<reference evidence="8 11" key="1">
    <citation type="journal article" date="2015" name="Int. J. Syst. Evol. Microbiol.">
        <title>Exiguobacterium enclense sp. nov., isolated from sediment.</title>
        <authorList>
            <person name="Dastager S.G."/>
            <person name="Mawlankar R."/>
            <person name="Sonalkar V.V."/>
            <person name="Thorat M.N."/>
            <person name="Mual P."/>
            <person name="Verma A."/>
            <person name="Krishnamurthi S."/>
            <person name="Tang S.K."/>
            <person name="Li W.J."/>
        </authorList>
    </citation>
    <scope>NUCLEOTIDE SEQUENCE [LARGE SCALE GENOMIC DNA]</scope>
    <source>
        <strain evidence="8 11">NIO-1109</strain>
    </source>
</reference>
<dbReference type="Gene3D" id="3.30.70.120">
    <property type="match status" value="1"/>
</dbReference>
<dbReference type="RefSeq" id="WP_023468627.1">
    <property type="nucleotide sequence ID" value="NZ_FMYN01000001.1"/>
</dbReference>
<feature type="transmembrane region" description="Helical" evidence="6">
    <location>
        <begin position="81"/>
        <end position="101"/>
    </location>
</feature>
<reference evidence="9 12" key="2">
    <citation type="journal article" date="2016" name="Front. Microbiol.">
        <title>Genomic Resource of Rice Seed Associated Bacteria.</title>
        <authorList>
            <person name="Midha S."/>
            <person name="Bansal K."/>
            <person name="Sharma S."/>
            <person name="Kumar N."/>
            <person name="Patil P.P."/>
            <person name="Chaudhry V."/>
            <person name="Patil P.B."/>
        </authorList>
    </citation>
    <scope>NUCLEOTIDE SEQUENCE [LARGE SCALE GENOMIC DNA]</scope>
    <source>
        <strain evidence="9 12">RSA11</strain>
    </source>
</reference>
<feature type="transmembrane region" description="Helical" evidence="6">
    <location>
        <begin position="14"/>
        <end position="31"/>
    </location>
</feature>
<dbReference type="EMBL" id="LDQV01000023">
    <property type="protein sequence ID" value="KTR26576.1"/>
    <property type="molecule type" value="Genomic_DNA"/>
</dbReference>
<dbReference type="OrthoDB" id="1758221at2"/>
<feature type="transmembrane region" description="Helical" evidence="6">
    <location>
        <begin position="52"/>
        <end position="75"/>
    </location>
</feature>
<evidence type="ECO:0000256" key="3">
    <source>
        <dbReference type="ARBA" id="ARBA00022692"/>
    </source>
</evidence>
<dbReference type="PANTHER" id="PTHR33545">
    <property type="entry name" value="UPF0750 MEMBRANE PROTEIN YITT-RELATED"/>
    <property type="match status" value="1"/>
</dbReference>
<dbReference type="Pfam" id="PF02588">
    <property type="entry name" value="YitT_membrane"/>
    <property type="match status" value="1"/>
</dbReference>
<dbReference type="Proteomes" id="UP001387110">
    <property type="component" value="Unassembled WGS sequence"/>
</dbReference>
<gene>
    <name evidence="8" type="ORF">AS033_04925</name>
    <name evidence="9" type="ORF">RSA11_10080</name>
    <name evidence="10" type="ORF">SZL87_02325</name>
</gene>
<dbReference type="PANTHER" id="PTHR33545:SF10">
    <property type="entry name" value="UPF0750 MEMBRANE PROTEIN YPJC"/>
    <property type="match status" value="1"/>
</dbReference>
<keyword evidence="3 6" id="KW-0812">Transmembrane</keyword>
<dbReference type="InterPro" id="IPR019264">
    <property type="entry name" value="DUF2179"/>
</dbReference>
<keyword evidence="13" id="KW-1185">Reference proteome</keyword>
<evidence type="ECO:0000313" key="12">
    <source>
        <dbReference type="Proteomes" id="UP000072605"/>
    </source>
</evidence>
<dbReference type="AlphaFoldDB" id="A0A0V8GKF4"/>
<dbReference type="Proteomes" id="UP000072605">
    <property type="component" value="Unassembled WGS sequence"/>
</dbReference>
<feature type="transmembrane region" description="Helical" evidence="6">
    <location>
        <begin position="113"/>
        <end position="131"/>
    </location>
</feature>
<reference evidence="10 13" key="3">
    <citation type="submission" date="2023-12" db="EMBL/GenBank/DDBJ databases">
        <authorList>
            <person name="Easwaran N."/>
            <person name="Lazarus H.P.S."/>
        </authorList>
    </citation>
    <scope>NUCLEOTIDE SEQUENCE [LARGE SCALE GENOMIC DNA]</scope>
    <source>
        <strain evidence="10 13">VIT-2023</strain>
    </source>
</reference>
<evidence type="ECO:0000313" key="8">
    <source>
        <dbReference type="EMBL" id="KSU50729.1"/>
    </source>
</evidence>
<keyword evidence="5 6" id="KW-0472">Membrane</keyword>
<organism evidence="8 11">
    <name type="scientific">Exiguobacterium indicum</name>
    <dbReference type="NCBI Taxonomy" id="296995"/>
    <lineage>
        <taxon>Bacteria</taxon>
        <taxon>Bacillati</taxon>
        <taxon>Bacillota</taxon>
        <taxon>Bacilli</taxon>
        <taxon>Bacillales</taxon>
        <taxon>Bacillales Family XII. Incertae Sedis</taxon>
        <taxon>Exiguobacterium</taxon>
    </lineage>
</organism>
<evidence type="ECO:0000259" key="7">
    <source>
        <dbReference type="Pfam" id="PF10035"/>
    </source>
</evidence>
<dbReference type="InterPro" id="IPR015867">
    <property type="entry name" value="N-reg_PII/ATP_PRibTrfase_C"/>
</dbReference>
<evidence type="ECO:0000256" key="2">
    <source>
        <dbReference type="ARBA" id="ARBA00022475"/>
    </source>
</evidence>
<dbReference type="GO" id="GO:0005886">
    <property type="term" value="C:plasma membrane"/>
    <property type="evidence" value="ECO:0007669"/>
    <property type="project" value="UniProtKB-SubCell"/>
</dbReference>
<evidence type="ECO:0000256" key="6">
    <source>
        <dbReference type="SAM" id="Phobius"/>
    </source>
</evidence>
<dbReference type="GeneID" id="90837043"/>
<feature type="domain" description="DUF2179" evidence="7">
    <location>
        <begin position="226"/>
        <end position="280"/>
    </location>
</feature>